<evidence type="ECO:0000256" key="1">
    <source>
        <dbReference type="SAM" id="Coils"/>
    </source>
</evidence>
<evidence type="ECO:0000259" key="3">
    <source>
        <dbReference type="PROSITE" id="PS50030"/>
    </source>
</evidence>
<evidence type="ECO:0000256" key="2">
    <source>
        <dbReference type="SAM" id="MobiDB-lite"/>
    </source>
</evidence>
<dbReference type="Pfam" id="PF09811">
    <property type="entry name" value="Yae1_N"/>
    <property type="match status" value="1"/>
</dbReference>
<accession>A0A4S8IGU9</accession>
<dbReference type="AlphaFoldDB" id="A0A4S8IGU9"/>
<feature type="domain" description="UBA" evidence="3">
    <location>
        <begin position="294"/>
        <end position="346"/>
    </location>
</feature>
<evidence type="ECO:0000313" key="4">
    <source>
        <dbReference type="EMBL" id="THU47470.1"/>
    </source>
</evidence>
<dbReference type="PANTHER" id="PTHR35294:SF1">
    <property type="entry name" value="OS05G0409000 PROTEIN"/>
    <property type="match status" value="1"/>
</dbReference>
<feature type="region of interest" description="Disordered" evidence="2">
    <location>
        <begin position="633"/>
        <end position="655"/>
    </location>
</feature>
<dbReference type="InterPro" id="IPR009060">
    <property type="entry name" value="UBA-like_sf"/>
</dbReference>
<reference evidence="4 5" key="1">
    <citation type="journal article" date="2019" name="Nat. Plants">
        <title>Genome sequencing of Musa balbisiana reveals subgenome evolution and function divergence in polyploid bananas.</title>
        <authorList>
            <person name="Yao X."/>
        </authorList>
    </citation>
    <scope>NUCLEOTIDE SEQUENCE [LARGE SCALE GENOMIC DNA]</scope>
    <source>
        <strain evidence="5">cv. DH-PKW</strain>
        <tissue evidence="4">Leaves</tissue>
    </source>
</reference>
<feature type="compositionally biased region" description="Basic residues" evidence="2">
    <location>
        <begin position="280"/>
        <end position="289"/>
    </location>
</feature>
<dbReference type="InterPro" id="IPR019191">
    <property type="entry name" value="Essential_protein_Yae1_N"/>
</dbReference>
<feature type="coiled-coil region" evidence="1">
    <location>
        <begin position="386"/>
        <end position="413"/>
    </location>
</feature>
<feature type="compositionally biased region" description="Low complexity" evidence="2">
    <location>
        <begin position="570"/>
        <end position="585"/>
    </location>
</feature>
<keyword evidence="5" id="KW-1185">Reference proteome</keyword>
<organism evidence="4 5">
    <name type="scientific">Musa balbisiana</name>
    <name type="common">Banana</name>
    <dbReference type="NCBI Taxonomy" id="52838"/>
    <lineage>
        <taxon>Eukaryota</taxon>
        <taxon>Viridiplantae</taxon>
        <taxon>Streptophyta</taxon>
        <taxon>Embryophyta</taxon>
        <taxon>Tracheophyta</taxon>
        <taxon>Spermatophyta</taxon>
        <taxon>Magnoliopsida</taxon>
        <taxon>Liliopsida</taxon>
        <taxon>Zingiberales</taxon>
        <taxon>Musaceae</taxon>
        <taxon>Musa</taxon>
    </lineage>
</organism>
<dbReference type="SUPFAM" id="SSF46934">
    <property type="entry name" value="UBA-like"/>
    <property type="match status" value="1"/>
</dbReference>
<dbReference type="PROSITE" id="PS50030">
    <property type="entry name" value="UBA"/>
    <property type="match status" value="1"/>
</dbReference>
<feature type="region of interest" description="Disordered" evidence="2">
    <location>
        <begin position="145"/>
        <end position="164"/>
    </location>
</feature>
<gene>
    <name evidence="4" type="ORF">C4D60_Mb09t15870</name>
</gene>
<feature type="compositionally biased region" description="Basic and acidic residues" evidence="2">
    <location>
        <begin position="269"/>
        <end position="279"/>
    </location>
</feature>
<protein>
    <recommendedName>
        <fullName evidence="3">UBA domain-containing protein</fullName>
    </recommendedName>
</protein>
<dbReference type="Gene3D" id="1.10.8.10">
    <property type="entry name" value="DNA helicase RuvA subunit, C-terminal domain"/>
    <property type="match status" value="1"/>
</dbReference>
<comment type="caution">
    <text evidence="4">The sequence shown here is derived from an EMBL/GenBank/DDBJ whole genome shotgun (WGS) entry which is preliminary data.</text>
</comment>
<dbReference type="STRING" id="52838.A0A4S8IGU9"/>
<feature type="region of interest" description="Disordered" evidence="2">
    <location>
        <begin position="563"/>
        <end position="585"/>
    </location>
</feature>
<dbReference type="InterPro" id="IPR015940">
    <property type="entry name" value="UBA"/>
</dbReference>
<feature type="region of interest" description="Disordered" evidence="2">
    <location>
        <begin position="225"/>
        <end position="296"/>
    </location>
</feature>
<dbReference type="EMBL" id="PYDT01000010">
    <property type="protein sequence ID" value="THU47470.1"/>
    <property type="molecule type" value="Genomic_DNA"/>
</dbReference>
<feature type="compositionally biased region" description="Polar residues" evidence="2">
    <location>
        <begin position="225"/>
        <end position="245"/>
    </location>
</feature>
<dbReference type="PANTHER" id="PTHR35294">
    <property type="entry name" value="UBIQUITIN-ASSOCIATED/TRANSLATION ELONGATION FACTOR EF1B PROTEIN"/>
    <property type="match status" value="1"/>
</dbReference>
<sequence length="780" mass="84487">MGYRDGISAGKEASAQEGFNIGFKQSASSGYKWGIVRGITSAFVNLPDQFKEKLVKKLEDRGTFQSLYKPVQEISTDDALRMYHFQLLQENKQSHQRSKATVSSAIEDFDGNKLDFFFKELMLLVRESSEIKARSLQWLKSLGMSPASKSKSKDKLSTKAAKEQARVSLKTSAAPLNYGNGAPSNAYNPDLGTFHAFDTMISGSLTTGQHIGCFRIIDETEEHSCSSFGTAGDSDSMSNHNSYSGESEDQKEKITTSNAARIEPVTGCDTDKREKIRQKNERKHQRQKERRAQELHERCSGYVMSRKLEMLAQKLVAMGFSSEQATMALIQNEGRVEESIVWLLEGGEESKQQTAVNIDGGVNLKIDITMELAKISDLEVKFNCTKQEVERAVVASEGDLEKAEETLKAHKQEPKALPSKLEESSDPVIASGLDNKTIISVENAALRPQQKEVASFRTKQQRRGERDLNHIKAVPAGAVESSNKNLQSLRKIQPKVDWGKQVAAPVEKRWPSTASAPSISSSSPTLQVAAPPINQCAMASSVAKAIMPAGTLREPVIVMQRPQSVTAKQNPSSTNLSSASPPSSTGWYSNGFSSMEAMKVASEGHGQNLPYVGLNGSSAQQFAPRNHFQTSATSAAESFAAGGGGSSNSTGTSPASLTVPSSLGLFTGSGSSVPSPPDWSSGGYAPCDYTSIDWSLDITLLRPSLKSNRLSSTWSTMFMGGKVARPVMSVVSSAYIPGLQDGSGHVMDSSYPSGSHEWSSPFAGKDLFSVPRQFVTNFSL</sequence>
<name>A0A4S8IGU9_MUSBA</name>
<feature type="compositionally biased region" description="Basic and acidic residues" evidence="2">
    <location>
        <begin position="151"/>
        <end position="164"/>
    </location>
</feature>
<proteinExistence type="predicted"/>
<keyword evidence="1" id="KW-0175">Coiled coil</keyword>
<evidence type="ECO:0000313" key="5">
    <source>
        <dbReference type="Proteomes" id="UP000317650"/>
    </source>
</evidence>
<dbReference type="Proteomes" id="UP000317650">
    <property type="component" value="Chromosome 9"/>
</dbReference>